<dbReference type="EMBL" id="JAGGKS010000001">
    <property type="protein sequence ID" value="MBP1924399.1"/>
    <property type="molecule type" value="Genomic_DNA"/>
</dbReference>
<dbReference type="SUPFAM" id="SSF46785">
    <property type="entry name" value="Winged helix' DNA-binding domain"/>
    <property type="match status" value="1"/>
</dbReference>
<dbReference type="Proteomes" id="UP001519342">
    <property type="component" value="Unassembled WGS sequence"/>
</dbReference>
<dbReference type="PANTHER" id="PTHR30419:SF28">
    <property type="entry name" value="HTH-TYPE TRANSCRIPTIONAL REGULATOR BSDA"/>
    <property type="match status" value="1"/>
</dbReference>
<evidence type="ECO:0000259" key="5">
    <source>
        <dbReference type="PROSITE" id="PS50931"/>
    </source>
</evidence>
<dbReference type="Gene3D" id="1.10.10.10">
    <property type="entry name" value="Winged helix-like DNA-binding domain superfamily/Winged helix DNA-binding domain"/>
    <property type="match status" value="1"/>
</dbReference>
<keyword evidence="4" id="KW-0804">Transcription</keyword>
<dbReference type="PRINTS" id="PR00039">
    <property type="entry name" value="HTHLYSR"/>
</dbReference>
<reference evidence="6 7" key="1">
    <citation type="submission" date="2021-03" db="EMBL/GenBank/DDBJ databases">
        <title>Genomic Encyclopedia of Type Strains, Phase IV (KMG-IV): sequencing the most valuable type-strain genomes for metagenomic binning, comparative biology and taxonomic classification.</title>
        <authorList>
            <person name="Goeker M."/>
        </authorList>
    </citation>
    <scope>NUCLEOTIDE SEQUENCE [LARGE SCALE GENOMIC DNA]</scope>
    <source>
        <strain evidence="6 7">DSM 24004</strain>
    </source>
</reference>
<protein>
    <submittedName>
        <fullName evidence="6">DNA-binding transcriptional LysR family regulator</fullName>
    </submittedName>
</protein>
<keyword evidence="2" id="KW-0805">Transcription regulation</keyword>
<comment type="similarity">
    <text evidence="1">Belongs to the LysR transcriptional regulatory family.</text>
</comment>
<comment type="caution">
    <text evidence="6">The sequence shown here is derived from an EMBL/GenBank/DDBJ whole genome shotgun (WGS) entry which is preliminary data.</text>
</comment>
<proteinExistence type="inferred from homology"/>
<sequence>MELLQLKYFKKIAEAQSMTRVAEEIHISQSALSKTIRTLETELGVKLFDREGKYIKLNENGKIFLKYVNRNLQSLEDAKKELSDYNSNRNQDIIIYVQAAMFMLPKIITGFNQKYPNIKFHISQKQFNKGENNYDFIIYIPSTEEINNKNSLTLLEEELKLAVSKNHHLSEKNSINLDSLSNEKFIGLPPYTKLRKTTDHYCNQAGFTPNVILECYDSPTILELVKNGMGIAFVPKYSWGNIEHQELSLINIHSPKCTRCINLSWRESEYISESAKLFKNYIVEFFSNLK</sequence>
<dbReference type="Gene3D" id="3.40.190.290">
    <property type="match status" value="1"/>
</dbReference>
<dbReference type="RefSeq" id="WP_209510165.1">
    <property type="nucleotide sequence ID" value="NZ_JAGGKS010000001.1"/>
</dbReference>
<dbReference type="Pfam" id="PF00126">
    <property type="entry name" value="HTH_1"/>
    <property type="match status" value="1"/>
</dbReference>
<dbReference type="Pfam" id="PF03466">
    <property type="entry name" value="LysR_substrate"/>
    <property type="match status" value="1"/>
</dbReference>
<dbReference type="SUPFAM" id="SSF53850">
    <property type="entry name" value="Periplasmic binding protein-like II"/>
    <property type="match status" value="1"/>
</dbReference>
<keyword evidence="3 6" id="KW-0238">DNA-binding</keyword>
<evidence type="ECO:0000256" key="4">
    <source>
        <dbReference type="ARBA" id="ARBA00023163"/>
    </source>
</evidence>
<accession>A0ABS4G9Q5</accession>
<dbReference type="InterPro" id="IPR000847">
    <property type="entry name" value="LysR_HTH_N"/>
</dbReference>
<dbReference type="GO" id="GO:0003677">
    <property type="term" value="F:DNA binding"/>
    <property type="evidence" value="ECO:0007669"/>
    <property type="project" value="UniProtKB-KW"/>
</dbReference>
<dbReference type="InterPro" id="IPR050950">
    <property type="entry name" value="HTH-type_LysR_regulators"/>
</dbReference>
<name>A0ABS4G9Q5_9FIRM</name>
<evidence type="ECO:0000313" key="7">
    <source>
        <dbReference type="Proteomes" id="UP001519342"/>
    </source>
</evidence>
<evidence type="ECO:0000256" key="2">
    <source>
        <dbReference type="ARBA" id="ARBA00023015"/>
    </source>
</evidence>
<dbReference type="PANTHER" id="PTHR30419">
    <property type="entry name" value="HTH-TYPE TRANSCRIPTIONAL REGULATOR YBHD"/>
    <property type="match status" value="1"/>
</dbReference>
<evidence type="ECO:0000256" key="1">
    <source>
        <dbReference type="ARBA" id="ARBA00009437"/>
    </source>
</evidence>
<gene>
    <name evidence="6" type="ORF">J2Z76_000252</name>
</gene>
<evidence type="ECO:0000313" key="6">
    <source>
        <dbReference type="EMBL" id="MBP1924399.1"/>
    </source>
</evidence>
<dbReference type="InterPro" id="IPR036388">
    <property type="entry name" value="WH-like_DNA-bd_sf"/>
</dbReference>
<dbReference type="PROSITE" id="PS50931">
    <property type="entry name" value="HTH_LYSR"/>
    <property type="match status" value="1"/>
</dbReference>
<feature type="domain" description="HTH lysR-type" evidence="5">
    <location>
        <begin position="1"/>
        <end position="58"/>
    </location>
</feature>
<dbReference type="InterPro" id="IPR005119">
    <property type="entry name" value="LysR_subst-bd"/>
</dbReference>
<evidence type="ECO:0000256" key="3">
    <source>
        <dbReference type="ARBA" id="ARBA00023125"/>
    </source>
</evidence>
<organism evidence="6 7">
    <name type="scientific">Sedimentibacter acidaminivorans</name>
    <dbReference type="NCBI Taxonomy" id="913099"/>
    <lineage>
        <taxon>Bacteria</taxon>
        <taxon>Bacillati</taxon>
        <taxon>Bacillota</taxon>
        <taxon>Tissierellia</taxon>
        <taxon>Sedimentibacter</taxon>
    </lineage>
</organism>
<keyword evidence="7" id="KW-1185">Reference proteome</keyword>
<dbReference type="InterPro" id="IPR036390">
    <property type="entry name" value="WH_DNA-bd_sf"/>
</dbReference>